<dbReference type="FunFam" id="3.40.50.11610:FF:000017">
    <property type="entry name" value="2-oxoglutarate dehydrogenase, mitochondrial"/>
    <property type="match status" value="1"/>
</dbReference>
<dbReference type="InterPro" id="IPR042179">
    <property type="entry name" value="KGD_C_sf"/>
</dbReference>
<evidence type="ECO:0000256" key="4">
    <source>
        <dbReference type="ARBA" id="ARBA00023002"/>
    </source>
</evidence>
<dbReference type="GO" id="GO:0030976">
    <property type="term" value="F:thiamine pyrophosphate binding"/>
    <property type="evidence" value="ECO:0007669"/>
    <property type="project" value="InterPro"/>
</dbReference>
<dbReference type="InterPro" id="IPR031717">
    <property type="entry name" value="ODO-1/KGD_C"/>
</dbReference>
<dbReference type="EMBL" id="CT868429">
    <property type="protein sequence ID" value="CAK81990.1"/>
    <property type="molecule type" value="Genomic_DNA"/>
</dbReference>
<dbReference type="InterPro" id="IPR029061">
    <property type="entry name" value="THDP-binding"/>
</dbReference>
<gene>
    <name evidence="10" type="ORF">GSPATT00002118001</name>
</gene>
<reference evidence="10 11" key="1">
    <citation type="journal article" date="2006" name="Nature">
        <title>Global trends of whole-genome duplications revealed by the ciliate Paramecium tetraurelia.</title>
        <authorList>
            <consortium name="Genoscope"/>
            <person name="Aury J.-M."/>
            <person name="Jaillon O."/>
            <person name="Duret L."/>
            <person name="Noel B."/>
            <person name="Jubin C."/>
            <person name="Porcel B.M."/>
            <person name="Segurens B."/>
            <person name="Daubin V."/>
            <person name="Anthouard V."/>
            <person name="Aiach N."/>
            <person name="Arnaiz O."/>
            <person name="Billaut A."/>
            <person name="Beisson J."/>
            <person name="Blanc I."/>
            <person name="Bouhouche K."/>
            <person name="Camara F."/>
            <person name="Duharcourt S."/>
            <person name="Guigo R."/>
            <person name="Gogendeau D."/>
            <person name="Katinka M."/>
            <person name="Keller A.-M."/>
            <person name="Kissmehl R."/>
            <person name="Klotz C."/>
            <person name="Koll F."/>
            <person name="Le Moue A."/>
            <person name="Lepere C."/>
            <person name="Malinsky S."/>
            <person name="Nowacki M."/>
            <person name="Nowak J.K."/>
            <person name="Plattner H."/>
            <person name="Poulain J."/>
            <person name="Ruiz F."/>
            <person name="Serrano V."/>
            <person name="Zagulski M."/>
            <person name="Dessen P."/>
            <person name="Betermier M."/>
            <person name="Weissenbach J."/>
            <person name="Scarpelli C."/>
            <person name="Schachter V."/>
            <person name="Sperling L."/>
            <person name="Meyer E."/>
            <person name="Cohen J."/>
            <person name="Wincker P."/>
        </authorList>
    </citation>
    <scope>NUCLEOTIDE SEQUENCE [LARGE SCALE GENOMIC DNA]</scope>
    <source>
        <strain evidence="10 11">Stock d4-2</strain>
    </source>
</reference>
<evidence type="ECO:0000256" key="3">
    <source>
        <dbReference type="ARBA" id="ARBA00012280"/>
    </source>
</evidence>
<dbReference type="AlphaFoldDB" id="A0DG23"/>
<dbReference type="InterPro" id="IPR001017">
    <property type="entry name" value="DH_E1"/>
</dbReference>
<dbReference type="NCBIfam" id="TIGR00239">
    <property type="entry name" value="2oxo_dh_E1"/>
    <property type="match status" value="1"/>
</dbReference>
<dbReference type="Gene3D" id="3.40.50.970">
    <property type="match status" value="1"/>
</dbReference>
<dbReference type="FunFam" id="3.40.50.970:FF:000119">
    <property type="entry name" value="2-oxoglutarate dehydrogenase, putative"/>
    <property type="match status" value="1"/>
</dbReference>
<dbReference type="NCBIfam" id="NF006914">
    <property type="entry name" value="PRK09404.1"/>
    <property type="match status" value="1"/>
</dbReference>
<dbReference type="FunCoup" id="A0DG23">
    <property type="interactions" value="423"/>
</dbReference>
<dbReference type="GO" id="GO:0004591">
    <property type="term" value="F:oxoglutarate dehydrogenase (succinyl-transferring) activity"/>
    <property type="evidence" value="ECO:0000318"/>
    <property type="project" value="GO_Central"/>
</dbReference>
<dbReference type="Gene3D" id="1.10.287.1150">
    <property type="entry name" value="TPP helical domain"/>
    <property type="match status" value="1"/>
</dbReference>
<dbReference type="SUPFAM" id="SSF52518">
    <property type="entry name" value="Thiamin diphosphate-binding fold (THDP-binding)"/>
    <property type="match status" value="2"/>
</dbReference>
<evidence type="ECO:0000256" key="5">
    <source>
        <dbReference type="ARBA" id="ARBA00023052"/>
    </source>
</evidence>
<dbReference type="Pfam" id="PF16870">
    <property type="entry name" value="OxoGdeHyase_C"/>
    <property type="match status" value="1"/>
</dbReference>
<comment type="cofactor">
    <cofactor evidence="1">
        <name>thiamine diphosphate</name>
        <dbReference type="ChEBI" id="CHEBI:58937"/>
    </cofactor>
</comment>
<dbReference type="KEGG" id="ptm:GSPATT00002118001"/>
<dbReference type="OMA" id="YETMHLT"/>
<dbReference type="PANTHER" id="PTHR23152:SF4">
    <property type="entry name" value="2-OXOADIPATE DEHYDROGENASE COMPLEX COMPONENT E1"/>
    <property type="match status" value="1"/>
</dbReference>
<evidence type="ECO:0000256" key="8">
    <source>
        <dbReference type="ARBA" id="ARBA00042984"/>
    </source>
</evidence>
<evidence type="ECO:0000256" key="6">
    <source>
        <dbReference type="ARBA" id="ARBA00037426"/>
    </source>
</evidence>
<comment type="similarity">
    <text evidence="2">Belongs to the alpha-ketoglutarate dehydrogenase family.</text>
</comment>
<dbReference type="STRING" id="5888.A0DG23"/>
<dbReference type="PIRSF" id="PIRSF000157">
    <property type="entry name" value="Oxoglu_dh_E1"/>
    <property type="match status" value="1"/>
</dbReference>
<organism evidence="10 11">
    <name type="scientific">Paramecium tetraurelia</name>
    <dbReference type="NCBI Taxonomy" id="5888"/>
    <lineage>
        <taxon>Eukaryota</taxon>
        <taxon>Sar</taxon>
        <taxon>Alveolata</taxon>
        <taxon>Ciliophora</taxon>
        <taxon>Intramacronucleata</taxon>
        <taxon>Oligohymenophorea</taxon>
        <taxon>Peniculida</taxon>
        <taxon>Parameciidae</taxon>
        <taxon>Paramecium</taxon>
    </lineage>
</organism>
<dbReference type="eggNOG" id="KOG0450">
    <property type="taxonomic scope" value="Eukaryota"/>
</dbReference>
<comment type="function">
    <text evidence="6">The 2-oxoglutarate dehydrogenase complex catalyzes the overall conversion of 2-oxoglutarate to succinyl-CoA and CO(2). It contains multiple copies of three enzymatic components: 2-oxoglutarate dehydrogenase (E1), dihydrolipoamide succinyltransferase (E2) and lipoamide dehydrogenase (E3).</text>
</comment>
<dbReference type="FunFam" id="3.40.50.12470:FF:000003">
    <property type="entry name" value="2-oxoglutarate dehydrogenase E1 component"/>
    <property type="match status" value="1"/>
</dbReference>
<evidence type="ECO:0000256" key="2">
    <source>
        <dbReference type="ARBA" id="ARBA00006936"/>
    </source>
</evidence>
<keyword evidence="11" id="KW-1185">Reference proteome</keyword>
<evidence type="ECO:0000256" key="1">
    <source>
        <dbReference type="ARBA" id="ARBA00001964"/>
    </source>
</evidence>
<dbReference type="PANTHER" id="PTHR23152">
    <property type="entry name" value="2-OXOGLUTARATE DEHYDROGENASE"/>
    <property type="match status" value="1"/>
</dbReference>
<keyword evidence="5" id="KW-0786">Thiamine pyrophosphate</keyword>
<dbReference type="OrthoDB" id="413077at2759"/>
<dbReference type="Gene3D" id="3.40.50.11610">
    <property type="entry name" value="Multifunctional 2-oxoglutarate metabolism enzyme, C-terminal domain"/>
    <property type="match status" value="1"/>
</dbReference>
<dbReference type="InParanoid" id="A0DG23"/>
<dbReference type="CDD" id="cd02016">
    <property type="entry name" value="TPP_E1_OGDC_like"/>
    <property type="match status" value="1"/>
</dbReference>
<proteinExistence type="inferred from homology"/>
<keyword evidence="4" id="KW-0560">Oxidoreductase</keyword>
<dbReference type="GO" id="GO:0005739">
    <property type="term" value="C:mitochondrion"/>
    <property type="evidence" value="ECO:0000318"/>
    <property type="project" value="GO_Central"/>
</dbReference>
<dbReference type="GeneID" id="5035172"/>
<sequence>MLRFIGKNLNRYNFSELQKFGNSFLGAQNAEFLDNLLDKWSQDPNSVPATWDAYFRQVCESNKFDFTPEPQKGQTISFQADVLLHIISKQVSGVRKLLSDHFRVRLLINKYRHRGHEKSMVDPLDLEHIQQIGKVKGYTKLDYREYFAEEDLDREFYIHDEVSSGISKEKQCNDLINYVVMKLRDLINYLEKAYCGKISYEYMHIQSTEERNWIREQIEKFEEFLPSKEQKLKTFERLGQEHAFSTFLQKKFNTSKRFGIEGCDSMISGLQSMVDSAASAGVEYIVFGMAHRGRLNTLYNVFQKSPEEIMVEFQDLKGIYNEDIWGNSGDVKYHLGSVHNVKFGEKKLRLEMLPNPSHLETVDPCVYGKVRAIQDYHKDRNGDKAFGVLIHGDAAVAGQGIVFESLQMADLEGYKSGGIIHVVSNNQIGFTTVPKDSRSGLYCTDIAHAIQAPVIHVNADEPELVDKVFQVATQYRTKFKRDIFIDLVGYRRYGHNEQDQPKFTQPIMYDKIEKTPPVFVKFSEKLIAQGIVTKAEVDQLMKTHEDNLEVAYQKSRKMDYNLKDWQPVPWEMIKVPTLWGRIKDTGVPINILKQIGDKINTIPSDFNAHPQIRKFYEERLNSIQKDQGVDFATAEALAFGTLLHEGFNVRLSGEDVQRATFSHRHAVIHDQKNPNGSSFVPLHAVIPKGQENDRLSIYNSHLSEYGVLGFEYGYSITNPNTLVLWEAQFGDFANGAQIIIDNYIASAESKWDVDSGLVMLLPNGMDGQGPEHSSGRVERFLQLSDDDPAVFERNLGVRLKRQMRNSNMQIVQCSTPANYFHSLRRQLRRDFRKPLIAMTSKKLLRLQAAKSKLNEFSEQARFSQIYDDPFPELIDEPSQIQRVILCSGQVYYDILKKREELKVKNTAIVRIEQLAPFPYEFLQTVIQKYKKAHFAWVQEEHQNYGPWTFVRPRIQSVISKTQGLIQQQIQYIGRKPSGSPATGFHQLHEKEFQAFLTKAFEF</sequence>
<dbReference type="GO" id="GO:0045252">
    <property type="term" value="C:oxoglutarate dehydrogenase complex"/>
    <property type="evidence" value="ECO:0000318"/>
    <property type="project" value="GO_Central"/>
</dbReference>
<dbReference type="Proteomes" id="UP000000600">
    <property type="component" value="Unassembled WGS sequence"/>
</dbReference>
<dbReference type="InterPro" id="IPR011603">
    <property type="entry name" value="2oxoglutarate_DH_E1"/>
</dbReference>
<dbReference type="HOGENOM" id="CLU_004709_1_0_1"/>
<evidence type="ECO:0000256" key="7">
    <source>
        <dbReference type="ARBA" id="ARBA00040267"/>
    </source>
</evidence>
<evidence type="ECO:0000313" key="10">
    <source>
        <dbReference type="EMBL" id="CAK81990.1"/>
    </source>
</evidence>
<dbReference type="Gene3D" id="3.40.50.12470">
    <property type="match status" value="1"/>
</dbReference>
<dbReference type="InterPro" id="IPR032106">
    <property type="entry name" value="2-oxogl_dehyd_N"/>
</dbReference>
<dbReference type="RefSeq" id="XP_001449387.1">
    <property type="nucleotide sequence ID" value="XM_001449350.1"/>
</dbReference>
<dbReference type="SMART" id="SM00861">
    <property type="entry name" value="Transket_pyr"/>
    <property type="match status" value="1"/>
</dbReference>
<evidence type="ECO:0000259" key="9">
    <source>
        <dbReference type="SMART" id="SM00861"/>
    </source>
</evidence>
<accession>A0DG23</accession>
<feature type="domain" description="Transketolase-like pyrimidine-binding" evidence="9">
    <location>
        <begin position="629"/>
        <end position="846"/>
    </location>
</feature>
<evidence type="ECO:0000313" key="11">
    <source>
        <dbReference type="Proteomes" id="UP000000600"/>
    </source>
</evidence>
<dbReference type="EC" id="1.2.4.2" evidence="3"/>
<protein>
    <recommendedName>
        <fullName evidence="7">2-oxoglutarate dehydrogenase, mitochondrial</fullName>
        <ecNumber evidence="3">1.2.4.2</ecNumber>
    </recommendedName>
    <alternativeName>
        <fullName evidence="8">2-oxoglutarate dehydrogenase complex component E1</fullName>
    </alternativeName>
</protein>
<name>A0DG23_PARTE</name>
<dbReference type="InterPro" id="IPR005475">
    <property type="entry name" value="Transketolase-like_Pyr-bd"/>
</dbReference>
<dbReference type="Pfam" id="PF02779">
    <property type="entry name" value="Transket_pyr"/>
    <property type="match status" value="1"/>
</dbReference>
<dbReference type="Pfam" id="PF00676">
    <property type="entry name" value="E1_dh"/>
    <property type="match status" value="1"/>
</dbReference>
<dbReference type="GO" id="GO:0006099">
    <property type="term" value="P:tricarboxylic acid cycle"/>
    <property type="evidence" value="ECO:0000318"/>
    <property type="project" value="GO_Central"/>
</dbReference>
<dbReference type="NCBIfam" id="NF008907">
    <property type="entry name" value="PRK12270.1"/>
    <property type="match status" value="1"/>
</dbReference>
<dbReference type="Pfam" id="PF16078">
    <property type="entry name" value="2-oxogl_dehyd_N"/>
    <property type="match status" value="1"/>
</dbReference>